<dbReference type="NCBIfam" id="TIGR00254">
    <property type="entry name" value="GGDEF"/>
    <property type="match status" value="1"/>
</dbReference>
<evidence type="ECO:0000256" key="3">
    <source>
        <dbReference type="SAM" id="Phobius"/>
    </source>
</evidence>
<dbReference type="GO" id="GO:0052621">
    <property type="term" value="F:diguanylate cyclase activity"/>
    <property type="evidence" value="ECO:0007669"/>
    <property type="project" value="UniProtKB-EC"/>
</dbReference>
<dbReference type="InterPro" id="IPR000160">
    <property type="entry name" value="GGDEF_dom"/>
</dbReference>
<dbReference type="CDD" id="cd06225">
    <property type="entry name" value="HAMP"/>
    <property type="match status" value="1"/>
</dbReference>
<dbReference type="Pfam" id="PF00990">
    <property type="entry name" value="GGDEF"/>
    <property type="match status" value="1"/>
</dbReference>
<keyword evidence="3" id="KW-1133">Transmembrane helix</keyword>
<feature type="transmembrane region" description="Helical" evidence="3">
    <location>
        <begin position="12"/>
        <end position="35"/>
    </location>
</feature>
<dbReference type="SMART" id="SM00267">
    <property type="entry name" value="GGDEF"/>
    <property type="match status" value="1"/>
</dbReference>
<keyword evidence="3" id="KW-0472">Membrane</keyword>
<keyword evidence="3" id="KW-0812">Transmembrane</keyword>
<dbReference type="PANTHER" id="PTHR45138:SF9">
    <property type="entry name" value="DIGUANYLATE CYCLASE DGCM-RELATED"/>
    <property type="match status" value="1"/>
</dbReference>
<dbReference type="EMBL" id="FMVW01000001">
    <property type="protein sequence ID" value="SCZ23865.1"/>
    <property type="molecule type" value="Genomic_DNA"/>
</dbReference>
<protein>
    <recommendedName>
        <fullName evidence="1">diguanylate cyclase</fullName>
        <ecNumber evidence="1">2.7.7.65</ecNumber>
    </recommendedName>
</protein>
<reference evidence="6 7" key="1">
    <citation type="submission" date="2016-10" db="EMBL/GenBank/DDBJ databases">
        <authorList>
            <person name="de Groot N.N."/>
        </authorList>
    </citation>
    <scope>NUCLEOTIDE SEQUENCE [LARGE SCALE GENOMIC DNA]</scope>
    <source>
        <strain evidence="6 7">DSM 2698</strain>
    </source>
</reference>
<evidence type="ECO:0000256" key="1">
    <source>
        <dbReference type="ARBA" id="ARBA00012528"/>
    </source>
</evidence>
<dbReference type="InterPro" id="IPR043128">
    <property type="entry name" value="Rev_trsase/Diguanyl_cyclase"/>
</dbReference>
<evidence type="ECO:0000313" key="6">
    <source>
        <dbReference type="EMBL" id="SCZ23865.1"/>
    </source>
</evidence>
<name>A0A1G5MFC0_AFIMA</name>
<evidence type="ECO:0000256" key="2">
    <source>
        <dbReference type="ARBA" id="ARBA00034247"/>
    </source>
</evidence>
<dbReference type="EC" id="2.7.7.65" evidence="1"/>
<dbReference type="InterPro" id="IPR029787">
    <property type="entry name" value="Nucleotide_cyclase"/>
</dbReference>
<dbReference type="Gene3D" id="3.30.70.270">
    <property type="match status" value="1"/>
</dbReference>
<dbReference type="InterPro" id="IPR003660">
    <property type="entry name" value="HAMP_dom"/>
</dbReference>
<dbReference type="Gene3D" id="6.10.340.10">
    <property type="match status" value="1"/>
</dbReference>
<dbReference type="GO" id="GO:0043709">
    <property type="term" value="P:cell adhesion involved in single-species biofilm formation"/>
    <property type="evidence" value="ECO:0007669"/>
    <property type="project" value="TreeGrafter"/>
</dbReference>
<feature type="transmembrane region" description="Helical" evidence="3">
    <location>
        <begin position="187"/>
        <end position="208"/>
    </location>
</feature>
<accession>A0A1G5MFC0</accession>
<dbReference type="Proteomes" id="UP000199347">
    <property type="component" value="Unassembled WGS sequence"/>
</dbReference>
<comment type="catalytic activity">
    <reaction evidence="2">
        <text>2 GTP = 3',3'-c-di-GMP + 2 diphosphate</text>
        <dbReference type="Rhea" id="RHEA:24898"/>
        <dbReference type="ChEBI" id="CHEBI:33019"/>
        <dbReference type="ChEBI" id="CHEBI:37565"/>
        <dbReference type="ChEBI" id="CHEBI:58805"/>
        <dbReference type="EC" id="2.7.7.65"/>
    </reaction>
</comment>
<dbReference type="AlphaFoldDB" id="A0A1G5MFC0"/>
<dbReference type="PROSITE" id="PS50887">
    <property type="entry name" value="GGDEF"/>
    <property type="match status" value="1"/>
</dbReference>
<organism evidence="6 7">
    <name type="scientific">Afifella marina DSM 2698</name>
    <dbReference type="NCBI Taxonomy" id="1120955"/>
    <lineage>
        <taxon>Bacteria</taxon>
        <taxon>Pseudomonadati</taxon>
        <taxon>Pseudomonadota</taxon>
        <taxon>Alphaproteobacteria</taxon>
        <taxon>Hyphomicrobiales</taxon>
        <taxon>Afifellaceae</taxon>
        <taxon>Afifella</taxon>
    </lineage>
</organism>
<dbReference type="GO" id="GO:0005886">
    <property type="term" value="C:plasma membrane"/>
    <property type="evidence" value="ECO:0007669"/>
    <property type="project" value="TreeGrafter"/>
</dbReference>
<sequence length="440" mass="48842">MESLRAKSLRFWVALGMCLALTPLIVSGVGGYFLLQRGVIMPFDDVADRQRHQIAPVQQLRFLLWETLKPIDEYIEENDPSHIPAYRDLRERIESGFASLLEVLGDKPALQALVKRARADWSEADVHATDLLAADLNADGTTNPRALQLFHAHVLAANDKLAGAYRELVTVIERDHDIALKSYEKSLWIAAIAGVISLIMLIGGLVIIGRILKASVDRLVDGAVRFAEGDRLHRIKVHVPPELRRVADEFNHMIERIHESEAVLSEMAHRDSLTGLLNRRAFDDAFPELQARMLRHGEVASLLAIDIDKFKETNDEHSHAAGDEVLRTVAELMAQHVRTSDSLFRLGGEEFAVLLSQTGLEEAHEVAERLREAIAATAIQYEGAEIRTTISIGIAEVLARFPQEVTMSTADNALYLAKTQGRNRVVISDERGSSARPGST</sequence>
<dbReference type="GO" id="GO:0007165">
    <property type="term" value="P:signal transduction"/>
    <property type="evidence" value="ECO:0007669"/>
    <property type="project" value="InterPro"/>
</dbReference>
<keyword evidence="7" id="KW-1185">Reference proteome</keyword>
<evidence type="ECO:0000259" key="4">
    <source>
        <dbReference type="PROSITE" id="PS50885"/>
    </source>
</evidence>
<dbReference type="Pfam" id="PF00672">
    <property type="entry name" value="HAMP"/>
    <property type="match status" value="1"/>
</dbReference>
<proteinExistence type="predicted"/>
<dbReference type="GO" id="GO:1902201">
    <property type="term" value="P:negative regulation of bacterial-type flagellum-dependent cell motility"/>
    <property type="evidence" value="ECO:0007669"/>
    <property type="project" value="TreeGrafter"/>
</dbReference>
<dbReference type="PROSITE" id="PS50885">
    <property type="entry name" value="HAMP"/>
    <property type="match status" value="1"/>
</dbReference>
<dbReference type="PANTHER" id="PTHR45138">
    <property type="entry name" value="REGULATORY COMPONENTS OF SENSORY TRANSDUCTION SYSTEM"/>
    <property type="match status" value="1"/>
</dbReference>
<evidence type="ECO:0000259" key="5">
    <source>
        <dbReference type="PROSITE" id="PS50887"/>
    </source>
</evidence>
<dbReference type="SMART" id="SM00304">
    <property type="entry name" value="HAMP"/>
    <property type="match status" value="1"/>
</dbReference>
<feature type="domain" description="GGDEF" evidence="5">
    <location>
        <begin position="298"/>
        <end position="430"/>
    </location>
</feature>
<dbReference type="CDD" id="cd01949">
    <property type="entry name" value="GGDEF"/>
    <property type="match status" value="1"/>
</dbReference>
<feature type="domain" description="HAMP" evidence="4">
    <location>
        <begin position="210"/>
        <end position="262"/>
    </location>
</feature>
<dbReference type="SUPFAM" id="SSF55073">
    <property type="entry name" value="Nucleotide cyclase"/>
    <property type="match status" value="1"/>
</dbReference>
<gene>
    <name evidence="6" type="ORF">SAMN03080610_00616</name>
</gene>
<dbReference type="InterPro" id="IPR050469">
    <property type="entry name" value="Diguanylate_Cyclase"/>
</dbReference>
<evidence type="ECO:0000313" key="7">
    <source>
        <dbReference type="Proteomes" id="UP000199347"/>
    </source>
</evidence>
<dbReference type="STRING" id="1120955.SAMN03080610_00616"/>
<dbReference type="FunFam" id="3.30.70.270:FF:000001">
    <property type="entry name" value="Diguanylate cyclase domain protein"/>
    <property type="match status" value="1"/>
</dbReference>